<evidence type="ECO:0000313" key="1">
    <source>
        <dbReference type="EMBL" id="MBT1543184.1"/>
    </source>
</evidence>
<evidence type="ECO:0000313" key="2">
    <source>
        <dbReference type="Proteomes" id="UP000709437"/>
    </source>
</evidence>
<dbReference type="Proteomes" id="UP000709437">
    <property type="component" value="Unassembled WGS sequence"/>
</dbReference>
<name>A0A6G7GBV3_9MICO</name>
<protein>
    <submittedName>
        <fullName evidence="1">Uncharacterized protein</fullName>
    </submittedName>
</protein>
<proteinExistence type="predicted"/>
<dbReference type="EMBL" id="JAHEWX010000025">
    <property type="protein sequence ID" value="MBT1543184.1"/>
    <property type="molecule type" value="Genomic_DNA"/>
</dbReference>
<gene>
    <name evidence="1" type="ORF">KK103_15585</name>
</gene>
<sequence length="185" mass="19151">MNRYTPAQAAAALVKTFQLKGVDIGMAPASKTHTDDPAGTAPYRRTWVGIPVWLWVENPQPLTYGPYSKTATLGGVTVTATASVSGVTWSSGDGQTVNCGAGTAFNQATMGNQVATDSPTCGFRYTHTSKGGTFPVTATSHWTVNWTGGGTNGTIAVRDTQSSTTVRVGELQSVNTVPDGGTYGG</sequence>
<comment type="caution">
    <text evidence="1">The sequence shown here is derived from an EMBL/GenBank/DDBJ whole genome shotgun (WGS) entry which is preliminary data.</text>
</comment>
<reference evidence="1" key="1">
    <citation type="submission" date="2021-05" db="EMBL/GenBank/DDBJ databases">
        <title>Whole genome sequence of Curtobacterium flaccumfaciens pv. flaccumfaciens strain CFBP 3417.</title>
        <authorList>
            <person name="Osdaghi E."/>
            <person name="Taghouti G."/>
            <person name="Portier P."/>
            <person name="Fazliarab A."/>
            <person name="Taghavi S.M."/>
            <person name="Briand M."/>
            <person name="Le-Saux M."/>
            <person name="Jacques M.-A."/>
        </authorList>
    </citation>
    <scope>NUCLEOTIDE SEQUENCE</scope>
    <source>
        <strain evidence="1">CFBP 3417</strain>
    </source>
</reference>
<dbReference type="AlphaFoldDB" id="A0A6G7GBV3"/>
<organism evidence="1 2">
    <name type="scientific">Curtobacterium flaccumfaciens pv. flaccumfaciens</name>
    <dbReference type="NCBI Taxonomy" id="138532"/>
    <lineage>
        <taxon>Bacteria</taxon>
        <taxon>Bacillati</taxon>
        <taxon>Actinomycetota</taxon>
        <taxon>Actinomycetes</taxon>
        <taxon>Micrococcales</taxon>
        <taxon>Microbacteriaceae</taxon>
        <taxon>Curtobacterium</taxon>
    </lineage>
</organism>
<accession>A0A6G7GBV3</accession>